<keyword evidence="2" id="KW-1185">Reference proteome</keyword>
<gene>
    <name evidence="1" type="ORF">DFQ03_1701</name>
</gene>
<dbReference type="RefSeq" id="WP_133672703.1">
    <property type="nucleotide sequence ID" value="NZ_SNZW01000014.1"/>
</dbReference>
<proteinExistence type="predicted"/>
<sequence>MKYLKYIFKKPFILISVAIFSYSCSDDDTVNEEVSLTKSDLQAVLEIDEITNGVDLALFNLNANAASTGKSYSFDCYTAVYSDTGYVATFNNCVLNGTENVNGTLTVTYDLEDQSGSFTASYDDFYIGDIKINGSRSFEFNSNTDSSALTFEVTSDMIVEMEDGSIISDNGVRATTLFFGEVTTTFSITGNWTVLYEGNTYNVSVNNALTSAITCSYVSGGDMDLTKNGLTVNVDFGDSTCDDLAILTYPNGVVEEITLED</sequence>
<reference evidence="1 2" key="1">
    <citation type="submission" date="2019-03" db="EMBL/GenBank/DDBJ databases">
        <title>Genomic Encyclopedia of Type Strains, Phase III (KMG-III): the genomes of soil and plant-associated and newly described type strains.</title>
        <authorList>
            <person name="Whitman W."/>
        </authorList>
    </citation>
    <scope>NUCLEOTIDE SEQUENCE [LARGE SCALE GENOMIC DNA]</scope>
    <source>
        <strain evidence="1 2">CECT 8455</strain>
    </source>
</reference>
<dbReference type="OrthoDB" id="1114031at2"/>
<dbReference type="Proteomes" id="UP000295274">
    <property type="component" value="Unassembled WGS sequence"/>
</dbReference>
<accession>A0A4R7D5Q4</accession>
<protein>
    <submittedName>
        <fullName evidence="1">Uncharacterized protein</fullName>
    </submittedName>
</protein>
<dbReference type="PROSITE" id="PS51257">
    <property type="entry name" value="PROKAR_LIPOPROTEIN"/>
    <property type="match status" value="1"/>
</dbReference>
<name>A0A4R7D5Q4_9FLAO</name>
<dbReference type="AlphaFoldDB" id="A0A4R7D5Q4"/>
<organism evidence="1 2">
    <name type="scientific">Maribacter caenipelagi</name>
    <dbReference type="NCBI Taxonomy" id="1447781"/>
    <lineage>
        <taxon>Bacteria</taxon>
        <taxon>Pseudomonadati</taxon>
        <taxon>Bacteroidota</taxon>
        <taxon>Flavobacteriia</taxon>
        <taxon>Flavobacteriales</taxon>
        <taxon>Flavobacteriaceae</taxon>
        <taxon>Maribacter</taxon>
    </lineage>
</organism>
<evidence type="ECO:0000313" key="2">
    <source>
        <dbReference type="Proteomes" id="UP000295274"/>
    </source>
</evidence>
<comment type="caution">
    <text evidence="1">The sequence shown here is derived from an EMBL/GenBank/DDBJ whole genome shotgun (WGS) entry which is preliminary data.</text>
</comment>
<dbReference type="EMBL" id="SNZW01000014">
    <property type="protein sequence ID" value="TDS15065.1"/>
    <property type="molecule type" value="Genomic_DNA"/>
</dbReference>
<evidence type="ECO:0000313" key="1">
    <source>
        <dbReference type="EMBL" id="TDS15065.1"/>
    </source>
</evidence>